<feature type="compositionally biased region" description="Polar residues" evidence="1">
    <location>
        <begin position="134"/>
        <end position="144"/>
    </location>
</feature>
<protein>
    <submittedName>
        <fullName evidence="2">Uncharacterized protein</fullName>
    </submittedName>
</protein>
<reference evidence="2" key="2">
    <citation type="submission" date="2021-09" db="EMBL/GenBank/DDBJ databases">
        <authorList>
            <person name="Jia N."/>
            <person name="Wang J."/>
            <person name="Shi W."/>
            <person name="Du L."/>
            <person name="Sun Y."/>
            <person name="Zhan W."/>
            <person name="Jiang J."/>
            <person name="Wang Q."/>
            <person name="Zhang B."/>
            <person name="Ji P."/>
            <person name="Sakyi L.B."/>
            <person name="Cui X."/>
            <person name="Yuan T."/>
            <person name="Jiang B."/>
            <person name="Yang W."/>
            <person name="Lam T.T.-Y."/>
            <person name="Chang Q."/>
            <person name="Ding S."/>
            <person name="Wang X."/>
            <person name="Zhu J."/>
            <person name="Ruan X."/>
            <person name="Zhao L."/>
            <person name="Wei J."/>
            <person name="Que T."/>
            <person name="Du C."/>
            <person name="Cheng J."/>
            <person name="Dai P."/>
            <person name="Han X."/>
            <person name="Huang E."/>
            <person name="Gao Y."/>
            <person name="Liu J."/>
            <person name="Shao H."/>
            <person name="Ye R."/>
            <person name="Li L."/>
            <person name="Wei W."/>
            <person name="Wang X."/>
            <person name="Wang C."/>
            <person name="Huo Q."/>
            <person name="Li W."/>
            <person name="Guo W."/>
            <person name="Chen H."/>
            <person name="Chen S."/>
            <person name="Zhou L."/>
            <person name="Zhou L."/>
            <person name="Ni X."/>
            <person name="Tian J."/>
            <person name="Zhou Y."/>
            <person name="Sheng Y."/>
            <person name="Liu T."/>
            <person name="Pan Y."/>
            <person name="Xia L."/>
            <person name="Li J."/>
            <person name="Zhao F."/>
            <person name="Cao W."/>
        </authorList>
    </citation>
    <scope>NUCLEOTIDE SEQUENCE</scope>
    <source>
        <strain evidence="2">Rmic-2018</strain>
        <tissue evidence="2">Larvae</tissue>
    </source>
</reference>
<dbReference type="VEuPathDB" id="VectorBase:LOC119186670"/>
<proteinExistence type="predicted"/>
<evidence type="ECO:0000313" key="2">
    <source>
        <dbReference type="EMBL" id="KAH8008784.1"/>
    </source>
</evidence>
<feature type="region of interest" description="Disordered" evidence="1">
    <location>
        <begin position="276"/>
        <end position="302"/>
    </location>
</feature>
<keyword evidence="3" id="KW-1185">Reference proteome</keyword>
<accession>A0A9J6D3Z7</accession>
<comment type="caution">
    <text evidence="2">The sequence shown here is derived from an EMBL/GenBank/DDBJ whole genome shotgun (WGS) entry which is preliminary data.</text>
</comment>
<evidence type="ECO:0000256" key="1">
    <source>
        <dbReference type="SAM" id="MobiDB-lite"/>
    </source>
</evidence>
<dbReference type="Proteomes" id="UP000821866">
    <property type="component" value="Chromosome 9"/>
</dbReference>
<feature type="region of interest" description="Disordered" evidence="1">
    <location>
        <begin position="128"/>
        <end position="157"/>
    </location>
</feature>
<name>A0A9J6D3Z7_RHIMP</name>
<sequence>MAEPRKRRHDEQEDEVPLYYQLEVLFGDAVYIPRDKLQSLLVRATRTVPITLMKPWRHLRSLIKAWEKYEIQMCPNQDQGLEEMEKVYNPLHAGHCSYTQFQNEESLCTMCFPLETTEKLRQFVMTLSEDSNKDPPSTKSQPSHSTHEEPPYHTSTSYTTAAGATAHADVLFSLASSDDQIARQFGLQTPAHGTSTISSSISIVSPDYWNTLKWEEAIVVATIEMKFWDNSKVLDTSPAEFWKYCTRNFHIQLHVTTPMEVRRAVETLTKYAQEKVQSAENLQKERRKNPSTTGYAKTPYRR</sequence>
<dbReference type="AlphaFoldDB" id="A0A9J6D3Z7"/>
<organism evidence="2 3">
    <name type="scientific">Rhipicephalus microplus</name>
    <name type="common">Cattle tick</name>
    <name type="synonym">Boophilus microplus</name>
    <dbReference type="NCBI Taxonomy" id="6941"/>
    <lineage>
        <taxon>Eukaryota</taxon>
        <taxon>Metazoa</taxon>
        <taxon>Ecdysozoa</taxon>
        <taxon>Arthropoda</taxon>
        <taxon>Chelicerata</taxon>
        <taxon>Arachnida</taxon>
        <taxon>Acari</taxon>
        <taxon>Parasitiformes</taxon>
        <taxon>Ixodida</taxon>
        <taxon>Ixodoidea</taxon>
        <taxon>Ixodidae</taxon>
        <taxon>Rhipicephalinae</taxon>
        <taxon>Rhipicephalus</taxon>
        <taxon>Boophilus</taxon>
    </lineage>
</organism>
<evidence type="ECO:0000313" key="3">
    <source>
        <dbReference type="Proteomes" id="UP000821866"/>
    </source>
</evidence>
<dbReference type="EMBL" id="JABSTU010000011">
    <property type="protein sequence ID" value="KAH8008784.1"/>
    <property type="molecule type" value="Genomic_DNA"/>
</dbReference>
<reference evidence="2" key="1">
    <citation type="journal article" date="2020" name="Cell">
        <title>Large-Scale Comparative Analyses of Tick Genomes Elucidate Their Genetic Diversity and Vector Capacities.</title>
        <authorList>
            <consortium name="Tick Genome and Microbiome Consortium (TIGMIC)"/>
            <person name="Jia N."/>
            <person name="Wang J."/>
            <person name="Shi W."/>
            <person name="Du L."/>
            <person name="Sun Y."/>
            <person name="Zhan W."/>
            <person name="Jiang J.F."/>
            <person name="Wang Q."/>
            <person name="Zhang B."/>
            <person name="Ji P."/>
            <person name="Bell-Sakyi L."/>
            <person name="Cui X.M."/>
            <person name="Yuan T.T."/>
            <person name="Jiang B.G."/>
            <person name="Yang W.F."/>
            <person name="Lam T.T."/>
            <person name="Chang Q.C."/>
            <person name="Ding S.J."/>
            <person name="Wang X.J."/>
            <person name="Zhu J.G."/>
            <person name="Ruan X.D."/>
            <person name="Zhao L."/>
            <person name="Wei J.T."/>
            <person name="Ye R.Z."/>
            <person name="Que T.C."/>
            <person name="Du C.H."/>
            <person name="Zhou Y.H."/>
            <person name="Cheng J.X."/>
            <person name="Dai P.F."/>
            <person name="Guo W.B."/>
            <person name="Han X.H."/>
            <person name="Huang E.J."/>
            <person name="Li L.F."/>
            <person name="Wei W."/>
            <person name="Gao Y.C."/>
            <person name="Liu J.Z."/>
            <person name="Shao H.Z."/>
            <person name="Wang X."/>
            <person name="Wang C.C."/>
            <person name="Yang T.C."/>
            <person name="Huo Q.B."/>
            <person name="Li W."/>
            <person name="Chen H.Y."/>
            <person name="Chen S.E."/>
            <person name="Zhou L.G."/>
            <person name="Ni X.B."/>
            <person name="Tian J.H."/>
            <person name="Sheng Y."/>
            <person name="Liu T."/>
            <person name="Pan Y.S."/>
            <person name="Xia L.Y."/>
            <person name="Li J."/>
            <person name="Zhao F."/>
            <person name="Cao W.C."/>
        </authorList>
    </citation>
    <scope>NUCLEOTIDE SEQUENCE</scope>
    <source>
        <strain evidence="2">Rmic-2018</strain>
    </source>
</reference>
<gene>
    <name evidence="2" type="ORF">HPB51_004174</name>
</gene>